<dbReference type="EMBL" id="LNIX01000022">
    <property type="protein sequence ID" value="OXA43389.1"/>
    <property type="molecule type" value="Genomic_DNA"/>
</dbReference>
<accession>A0A226DDZ5</accession>
<feature type="region of interest" description="Disordered" evidence="1">
    <location>
        <begin position="577"/>
        <end position="636"/>
    </location>
</feature>
<evidence type="ECO:0000313" key="2">
    <source>
        <dbReference type="EMBL" id="OXA43389.1"/>
    </source>
</evidence>
<protein>
    <submittedName>
        <fullName evidence="2">Uncharacterized protein</fullName>
    </submittedName>
</protein>
<name>A0A226DDZ5_FOLCA</name>
<feature type="region of interest" description="Disordered" evidence="1">
    <location>
        <begin position="454"/>
        <end position="487"/>
    </location>
</feature>
<feature type="region of interest" description="Disordered" evidence="1">
    <location>
        <begin position="233"/>
        <end position="278"/>
    </location>
</feature>
<comment type="caution">
    <text evidence="2">The sequence shown here is derived from an EMBL/GenBank/DDBJ whole genome shotgun (WGS) entry which is preliminary data.</text>
</comment>
<feature type="region of interest" description="Disordered" evidence="1">
    <location>
        <begin position="712"/>
        <end position="779"/>
    </location>
</feature>
<dbReference type="AlphaFoldDB" id="A0A226DDZ5"/>
<feature type="compositionally biased region" description="Low complexity" evidence="1">
    <location>
        <begin position="247"/>
        <end position="256"/>
    </location>
</feature>
<feature type="region of interest" description="Disordered" evidence="1">
    <location>
        <begin position="23"/>
        <end position="54"/>
    </location>
</feature>
<organism evidence="2 3">
    <name type="scientific">Folsomia candida</name>
    <name type="common">Springtail</name>
    <dbReference type="NCBI Taxonomy" id="158441"/>
    <lineage>
        <taxon>Eukaryota</taxon>
        <taxon>Metazoa</taxon>
        <taxon>Ecdysozoa</taxon>
        <taxon>Arthropoda</taxon>
        <taxon>Hexapoda</taxon>
        <taxon>Collembola</taxon>
        <taxon>Entomobryomorpha</taxon>
        <taxon>Isotomoidea</taxon>
        <taxon>Isotomidae</taxon>
        <taxon>Proisotominae</taxon>
        <taxon>Folsomia</taxon>
    </lineage>
</organism>
<feature type="region of interest" description="Disordered" evidence="1">
    <location>
        <begin position="523"/>
        <end position="551"/>
    </location>
</feature>
<feature type="compositionally biased region" description="Pro residues" evidence="1">
    <location>
        <begin position="236"/>
        <end position="246"/>
    </location>
</feature>
<reference evidence="2 3" key="1">
    <citation type="submission" date="2015-12" db="EMBL/GenBank/DDBJ databases">
        <title>The genome of Folsomia candida.</title>
        <authorList>
            <person name="Faddeeva A."/>
            <person name="Derks M.F."/>
            <person name="Anvar Y."/>
            <person name="Smit S."/>
            <person name="Van Straalen N."/>
            <person name="Roelofs D."/>
        </authorList>
    </citation>
    <scope>NUCLEOTIDE SEQUENCE [LARGE SCALE GENOMIC DNA]</scope>
    <source>
        <strain evidence="2 3">VU population</strain>
        <tissue evidence="2">Whole body</tissue>
    </source>
</reference>
<evidence type="ECO:0000256" key="1">
    <source>
        <dbReference type="SAM" id="MobiDB-lite"/>
    </source>
</evidence>
<dbReference type="Proteomes" id="UP000198287">
    <property type="component" value="Unassembled WGS sequence"/>
</dbReference>
<feature type="region of interest" description="Disordered" evidence="1">
    <location>
        <begin position="648"/>
        <end position="674"/>
    </location>
</feature>
<feature type="compositionally biased region" description="Polar residues" evidence="1">
    <location>
        <begin position="37"/>
        <end position="54"/>
    </location>
</feature>
<sequence>MEVRHELSRIHKNQLRATLLGASTSHQGQGGHPSGTECPSSSSCPVATTSTSTSGPAVTALPIYHLEEISDPSKGYRVSHPDMELFKRQKLGYLFTDGEENLVDLQQGLENGRQVPVPDVVEISDERYDKLYPVIDCPIFISQTDHAFGSGSSTETTELGTESPPPYYLNESMLCSSFGEGCDTDYDLDEEDAEFLVEKRRFEGLISYFLAHNLSSKSDFDQLLITLDEALAAAEEPPPPPPPIPVPSSNASSSPRSPKPEKKKLGPDPKPPPLFPISVPSRSQLCSVMEYFLEKSEKIPSSLAWQPVHIPEKKSRASPVRKPRKKSTTSSASPGSPRPFAYKIFRPPIPKVEPKVLRSSKNLDWNFASVRRLKKKASVVCNFATYFKSVMQLQVARGLEQRKFIADKLAEFEMKIAAENGEGGDNVEKGGDNMGKGGVEIPTGDDVVGGEEHVEVHGGDGDPNEIQMNRRSSSAASEATTLSGSDYSDATTVEMTTEESCSDGECPTTVSGSECSDFMEITTPETDDATKTEEEALDDSVELVDPAGNKLSPATSISLFAKMTGNDVLFVGEVNNENNPPAVKKRGHKSFPSSISSRPKSEKNVASKVSSPRYPKRTRLSDQGQETLRCSPPPGPDHTYCAPISPSHMSMSEDCEDTNSMQDIPPPPPQEDGEMWDVLAQLDLGGEEGVQGEGKKLEPSFPIKWVKEIMSEILNEDGGGGEGGEEDSQVSESQEYFRHVYVVHPENSGQVGGQDSATNPVQNSHATSPQNFQDMNPPR</sequence>
<feature type="compositionally biased region" description="Polar residues" evidence="1">
    <location>
        <begin position="747"/>
        <end position="779"/>
    </location>
</feature>
<feature type="compositionally biased region" description="Low complexity" evidence="1">
    <location>
        <begin position="472"/>
        <end position="485"/>
    </location>
</feature>
<feature type="compositionally biased region" description="Basic and acidic residues" evidence="1">
    <location>
        <begin position="258"/>
        <end position="267"/>
    </location>
</feature>
<keyword evidence="3" id="KW-1185">Reference proteome</keyword>
<proteinExistence type="predicted"/>
<evidence type="ECO:0000313" key="3">
    <source>
        <dbReference type="Proteomes" id="UP000198287"/>
    </source>
</evidence>
<feature type="region of interest" description="Disordered" evidence="1">
    <location>
        <begin position="310"/>
        <end position="340"/>
    </location>
</feature>
<gene>
    <name evidence="2" type="ORF">Fcan01_21734</name>
</gene>